<dbReference type="EMBL" id="JAACJP010000052">
    <property type="protein sequence ID" value="KAF5370484.1"/>
    <property type="molecule type" value="Genomic_DNA"/>
</dbReference>
<dbReference type="PANTHER" id="PTHR36223">
    <property type="entry name" value="BETA-LACTAMASE-TYPE TRANSPEPTIDASE FOLD DOMAIN CONTAINING PROTEIN"/>
    <property type="match status" value="1"/>
</dbReference>
<evidence type="ECO:0000313" key="3">
    <source>
        <dbReference type="EMBL" id="KAF5370484.1"/>
    </source>
</evidence>
<evidence type="ECO:0000259" key="2">
    <source>
        <dbReference type="Pfam" id="PF25534"/>
    </source>
</evidence>
<proteinExistence type="predicted"/>
<dbReference type="OrthoDB" id="3364132at2759"/>
<evidence type="ECO:0000256" key="1">
    <source>
        <dbReference type="SAM" id="MobiDB-lite"/>
    </source>
</evidence>
<organism evidence="3 4">
    <name type="scientific">Tricholomella constricta</name>
    <dbReference type="NCBI Taxonomy" id="117010"/>
    <lineage>
        <taxon>Eukaryota</taxon>
        <taxon>Fungi</taxon>
        <taxon>Dikarya</taxon>
        <taxon>Basidiomycota</taxon>
        <taxon>Agaricomycotina</taxon>
        <taxon>Agaricomycetes</taxon>
        <taxon>Agaricomycetidae</taxon>
        <taxon>Agaricales</taxon>
        <taxon>Tricholomatineae</taxon>
        <taxon>Lyophyllaceae</taxon>
        <taxon>Tricholomella</taxon>
    </lineage>
</organism>
<dbReference type="PANTHER" id="PTHR36223:SF1">
    <property type="entry name" value="TRANSCRIPTION ELONGATION FACTOR EAF N-TERMINAL DOMAIN-CONTAINING PROTEIN"/>
    <property type="match status" value="1"/>
</dbReference>
<dbReference type="InterPro" id="IPR057678">
    <property type="entry name" value="DUF7918"/>
</dbReference>
<name>A0A8H5GT40_9AGAR</name>
<dbReference type="Proteomes" id="UP000565441">
    <property type="component" value="Unassembled WGS sequence"/>
</dbReference>
<feature type="domain" description="DUF7918" evidence="2">
    <location>
        <begin position="5"/>
        <end position="193"/>
    </location>
</feature>
<feature type="region of interest" description="Disordered" evidence="1">
    <location>
        <begin position="203"/>
        <end position="245"/>
    </location>
</feature>
<feature type="compositionally biased region" description="Acidic residues" evidence="1">
    <location>
        <begin position="224"/>
        <end position="243"/>
    </location>
</feature>
<accession>A0A8H5GT40</accession>
<feature type="region of interest" description="Disordered" evidence="1">
    <location>
        <begin position="258"/>
        <end position="288"/>
    </location>
</feature>
<protein>
    <recommendedName>
        <fullName evidence="2">DUF7918 domain-containing protein</fullName>
    </recommendedName>
</protein>
<evidence type="ECO:0000313" key="4">
    <source>
        <dbReference type="Proteomes" id="UP000565441"/>
    </source>
</evidence>
<reference evidence="3 4" key="1">
    <citation type="journal article" date="2020" name="ISME J.">
        <title>Uncovering the hidden diversity of litter-decomposition mechanisms in mushroom-forming fungi.</title>
        <authorList>
            <person name="Floudas D."/>
            <person name="Bentzer J."/>
            <person name="Ahren D."/>
            <person name="Johansson T."/>
            <person name="Persson P."/>
            <person name="Tunlid A."/>
        </authorList>
    </citation>
    <scope>NUCLEOTIDE SEQUENCE [LARGE SCALE GENOMIC DNA]</scope>
    <source>
        <strain evidence="3 4">CBS 661.87</strain>
    </source>
</reference>
<dbReference type="AlphaFoldDB" id="A0A8H5GT40"/>
<dbReference type="Pfam" id="PF25534">
    <property type="entry name" value="DUF7918"/>
    <property type="match status" value="1"/>
</dbReference>
<sequence>MKFLGFEAYITIDGVELTQYEIKTDEGAKTASCWIPSEAGKSFAIHWKPSEPRPYDMASLVHVDGVGIGGKIRGRNSSDLSSQGGYSTSSTTWRPIIFAPIQLTDDDAYLSSERTKGLGDITLQIDRIEQKETLHRLKKDIYLEGKIHERSKKAMVHRVNFGEEVVSKNSTRIVDVTLISTLATFTFRYRSLGKYNVLRADGIAPPAPKAPLTRGEKRKVGEMGEGEETENKEPEDDEEEEDIAELRAQLRLIQEKLDRKAGKSKAKKVKTEPKARSSLISGEIIDLT</sequence>
<gene>
    <name evidence="3" type="ORF">D9615_009732</name>
</gene>
<comment type="caution">
    <text evidence="3">The sequence shown here is derived from an EMBL/GenBank/DDBJ whole genome shotgun (WGS) entry which is preliminary data.</text>
</comment>
<keyword evidence="4" id="KW-1185">Reference proteome</keyword>